<dbReference type="GO" id="GO:0042742">
    <property type="term" value="P:defense response to bacterium"/>
    <property type="evidence" value="ECO:0007669"/>
    <property type="project" value="UniProtKB-ARBA"/>
</dbReference>
<dbReference type="Gene3D" id="2.40.30.10">
    <property type="entry name" value="Translation factors"/>
    <property type="match status" value="1"/>
</dbReference>
<keyword evidence="3 10" id="KW-0812">Transmembrane</keyword>
<dbReference type="GO" id="GO:0043020">
    <property type="term" value="C:NADPH oxidase complex"/>
    <property type="evidence" value="ECO:0007669"/>
    <property type="project" value="TreeGrafter"/>
</dbReference>
<protein>
    <recommendedName>
        <fullName evidence="11">FAD-binding FR-type domain-containing protein</fullName>
    </recommendedName>
</protein>
<dbReference type="InterPro" id="IPR013130">
    <property type="entry name" value="Fe3_Rdtase_TM_dom"/>
</dbReference>
<accession>A0AAD9KDT4</accession>
<dbReference type="InterPro" id="IPR050369">
    <property type="entry name" value="RBOH/FRE"/>
</dbReference>
<gene>
    <name evidence="12" type="ORF">NP493_1195g00001</name>
</gene>
<dbReference type="GO" id="GO:0042554">
    <property type="term" value="P:superoxide anion generation"/>
    <property type="evidence" value="ECO:0007669"/>
    <property type="project" value="TreeGrafter"/>
</dbReference>
<evidence type="ECO:0000256" key="5">
    <source>
        <dbReference type="ARBA" id="ARBA00022827"/>
    </source>
</evidence>
<dbReference type="Pfam" id="PF01794">
    <property type="entry name" value="Ferric_reduct"/>
    <property type="match status" value="1"/>
</dbReference>
<dbReference type="Proteomes" id="UP001209878">
    <property type="component" value="Unassembled WGS sequence"/>
</dbReference>
<evidence type="ECO:0000256" key="4">
    <source>
        <dbReference type="ARBA" id="ARBA00022723"/>
    </source>
</evidence>
<keyword evidence="2" id="KW-0285">Flavoprotein</keyword>
<keyword evidence="7 10" id="KW-1133">Transmembrane helix</keyword>
<evidence type="ECO:0000256" key="8">
    <source>
        <dbReference type="ARBA" id="ARBA00023002"/>
    </source>
</evidence>
<evidence type="ECO:0000256" key="7">
    <source>
        <dbReference type="ARBA" id="ARBA00022989"/>
    </source>
</evidence>
<feature type="transmembrane region" description="Helical" evidence="10">
    <location>
        <begin position="154"/>
        <end position="171"/>
    </location>
</feature>
<dbReference type="PANTHER" id="PTHR11972:SF175">
    <property type="entry name" value="NAD(P)H OXIDASE (H2O2-FORMING)"/>
    <property type="match status" value="1"/>
</dbReference>
<evidence type="ECO:0000256" key="10">
    <source>
        <dbReference type="SAM" id="Phobius"/>
    </source>
</evidence>
<dbReference type="InterPro" id="IPR017938">
    <property type="entry name" value="Riboflavin_synthase-like_b-brl"/>
</dbReference>
<dbReference type="GO" id="GO:0016175">
    <property type="term" value="F:superoxide-generating NAD(P)H oxidase activity"/>
    <property type="evidence" value="ECO:0007669"/>
    <property type="project" value="UniProtKB-ARBA"/>
</dbReference>
<dbReference type="FunFam" id="2.40.30.10:FF:000059">
    <property type="entry name" value="dual oxidase isoform X1"/>
    <property type="match status" value="1"/>
</dbReference>
<name>A0AAD9KDT4_RIDPI</name>
<comment type="subcellular location">
    <subcellularLocation>
        <location evidence="1">Membrane</location>
        <topology evidence="1">Multi-pass membrane protein</topology>
    </subcellularLocation>
</comment>
<feature type="domain" description="FAD-binding FR-type" evidence="11">
    <location>
        <begin position="175"/>
        <end position="273"/>
    </location>
</feature>
<dbReference type="PANTHER" id="PTHR11972">
    <property type="entry name" value="NADPH OXIDASE"/>
    <property type="match status" value="1"/>
</dbReference>
<evidence type="ECO:0000313" key="12">
    <source>
        <dbReference type="EMBL" id="KAK2169349.1"/>
    </source>
</evidence>
<evidence type="ECO:0000259" key="11">
    <source>
        <dbReference type="PROSITE" id="PS51384"/>
    </source>
</evidence>
<keyword evidence="9 10" id="KW-0472">Membrane</keyword>
<evidence type="ECO:0000256" key="3">
    <source>
        <dbReference type="ARBA" id="ARBA00022692"/>
    </source>
</evidence>
<keyword evidence="4" id="KW-0479">Metal-binding</keyword>
<dbReference type="PROSITE" id="PS51384">
    <property type="entry name" value="FAD_FR"/>
    <property type="match status" value="1"/>
</dbReference>
<feature type="transmembrane region" description="Helical" evidence="10">
    <location>
        <begin position="39"/>
        <end position="61"/>
    </location>
</feature>
<dbReference type="SUPFAM" id="SSF63380">
    <property type="entry name" value="Riboflavin synthase domain-like"/>
    <property type="match status" value="1"/>
</dbReference>
<keyword evidence="5" id="KW-0274">FAD</keyword>
<evidence type="ECO:0000256" key="2">
    <source>
        <dbReference type="ARBA" id="ARBA00022630"/>
    </source>
</evidence>
<keyword evidence="8" id="KW-0560">Oxidoreductase</keyword>
<dbReference type="InterPro" id="IPR013112">
    <property type="entry name" value="FAD-bd_8"/>
</dbReference>
<keyword evidence="6" id="KW-0521">NADP</keyword>
<feature type="transmembrane region" description="Helical" evidence="10">
    <location>
        <begin position="90"/>
        <end position="114"/>
    </location>
</feature>
<dbReference type="Pfam" id="PF08022">
    <property type="entry name" value="FAD_binding_8"/>
    <property type="match status" value="1"/>
</dbReference>
<dbReference type="InterPro" id="IPR017927">
    <property type="entry name" value="FAD-bd_FR_type"/>
</dbReference>
<evidence type="ECO:0000256" key="9">
    <source>
        <dbReference type="ARBA" id="ARBA00023136"/>
    </source>
</evidence>
<sequence>MSFSFSFILLTMCRNLITKLRETVLNQYLPFDAHVTFHVIVAYTAFFFMFLHVFGYCFIFYEVSTQPAEFLCIFREVSLSPTFLPKFHYWLFGTLPGATGVLLIAVICVMYIFAQPLVRTYIFNAFWVSHKLFYLLYVLTLLHGCVRLLQEPNFSYYFAGPAILFTLDKIVSLSRRKRELTILRMEQLPSDITYIEFKRPANFEYKSGQWVRLACTALGKEEYHSLTLTSAPHENTLSVYILACGPWSWNLRRLADQQNQDTNPYPKVNTPGV</sequence>
<dbReference type="GO" id="GO:0046872">
    <property type="term" value="F:metal ion binding"/>
    <property type="evidence" value="ECO:0007669"/>
    <property type="project" value="UniProtKB-KW"/>
</dbReference>
<keyword evidence="13" id="KW-1185">Reference proteome</keyword>
<dbReference type="GO" id="GO:0009653">
    <property type="term" value="P:anatomical structure morphogenesis"/>
    <property type="evidence" value="ECO:0007669"/>
    <property type="project" value="UniProtKB-ARBA"/>
</dbReference>
<reference evidence="12" key="1">
    <citation type="journal article" date="2023" name="Mol. Biol. Evol.">
        <title>Third-Generation Sequencing Reveals the Adaptive Role of the Epigenome in Three Deep-Sea Polychaetes.</title>
        <authorList>
            <person name="Perez M."/>
            <person name="Aroh O."/>
            <person name="Sun Y."/>
            <person name="Lan Y."/>
            <person name="Juniper S.K."/>
            <person name="Young C.R."/>
            <person name="Angers B."/>
            <person name="Qian P.Y."/>
        </authorList>
    </citation>
    <scope>NUCLEOTIDE SEQUENCE</scope>
    <source>
        <strain evidence="12">R07B-5</strain>
    </source>
</reference>
<evidence type="ECO:0000256" key="1">
    <source>
        <dbReference type="ARBA" id="ARBA00004141"/>
    </source>
</evidence>
<dbReference type="EMBL" id="JAODUO010001193">
    <property type="protein sequence ID" value="KAK2169349.1"/>
    <property type="molecule type" value="Genomic_DNA"/>
</dbReference>
<feature type="transmembrane region" description="Helical" evidence="10">
    <location>
        <begin position="121"/>
        <end position="142"/>
    </location>
</feature>
<proteinExistence type="predicted"/>
<comment type="caution">
    <text evidence="12">The sequence shown here is derived from an EMBL/GenBank/DDBJ whole genome shotgun (WGS) entry which is preliminary data.</text>
</comment>
<evidence type="ECO:0000256" key="6">
    <source>
        <dbReference type="ARBA" id="ARBA00022857"/>
    </source>
</evidence>
<organism evidence="12 13">
    <name type="scientific">Ridgeia piscesae</name>
    <name type="common">Tubeworm</name>
    <dbReference type="NCBI Taxonomy" id="27915"/>
    <lineage>
        <taxon>Eukaryota</taxon>
        <taxon>Metazoa</taxon>
        <taxon>Spiralia</taxon>
        <taxon>Lophotrochozoa</taxon>
        <taxon>Annelida</taxon>
        <taxon>Polychaeta</taxon>
        <taxon>Sedentaria</taxon>
        <taxon>Canalipalpata</taxon>
        <taxon>Sabellida</taxon>
        <taxon>Siboglinidae</taxon>
        <taxon>Ridgeia</taxon>
    </lineage>
</organism>
<evidence type="ECO:0000313" key="13">
    <source>
        <dbReference type="Proteomes" id="UP001209878"/>
    </source>
</evidence>
<dbReference type="AlphaFoldDB" id="A0AAD9KDT4"/>